<evidence type="ECO:0000256" key="2">
    <source>
        <dbReference type="SAM" id="Phobius"/>
    </source>
</evidence>
<dbReference type="Gene3D" id="1.10.287.110">
    <property type="entry name" value="DnaJ domain"/>
    <property type="match status" value="1"/>
</dbReference>
<dbReference type="PANTHER" id="PTHR44873">
    <property type="entry name" value="DNAJ HOMOLOG SUBFAMILY C MEMBER 30, MITOCHONDRIAL"/>
    <property type="match status" value="1"/>
</dbReference>
<sequence>MPPPRMSPVTSFLFRNHRHHQHNHPSKASYYAPFSTSSRLRATSRDPTYYEILDVPVTATTAEIKKKFYSLSLRHHPDRNRSDPNASSRFAKISSAYQVLGHEGKRAIYDRDHGIHAHHPSHPSSPRGSHSSYSSAVNKGGSYAGSRPASGLSKRRGPFRGPPPSFYAHGGYGSRRAPPHAGPKGKDEDDPTGFIDRNPVHHFNARGHFRTQNAEDIRRNARRSRVMRDAIREQEVGSSGDFIFRFIVVCGILAVASAIPGLFWGKDEKLDVLKERKKKEG</sequence>
<comment type="caution">
    <text evidence="4">The sequence shown here is derived from an EMBL/GenBank/DDBJ whole genome shotgun (WGS) entry which is preliminary data.</text>
</comment>
<name>A0A3A2ZRX3_9EURO</name>
<dbReference type="InterPro" id="IPR001623">
    <property type="entry name" value="DnaJ_domain"/>
</dbReference>
<keyword evidence="2" id="KW-0812">Transmembrane</keyword>
<evidence type="ECO:0000313" key="4">
    <source>
        <dbReference type="EMBL" id="RJE24147.1"/>
    </source>
</evidence>
<dbReference type="PROSITE" id="PS50076">
    <property type="entry name" value="DNAJ_2"/>
    <property type="match status" value="1"/>
</dbReference>
<evidence type="ECO:0000259" key="3">
    <source>
        <dbReference type="PROSITE" id="PS50076"/>
    </source>
</evidence>
<evidence type="ECO:0000313" key="5">
    <source>
        <dbReference type="Proteomes" id="UP000266188"/>
    </source>
</evidence>
<accession>A0A3A2ZRX3</accession>
<dbReference type="PANTHER" id="PTHR44873:SF1">
    <property type="entry name" value="DNAJ HOMOLOG SUBFAMILY C MEMBER 30, MITOCHONDRIAL"/>
    <property type="match status" value="1"/>
</dbReference>
<dbReference type="AlphaFoldDB" id="A0A3A2ZRX3"/>
<protein>
    <submittedName>
        <fullName evidence="4">DnaJ domain-containing protein</fullName>
    </submittedName>
</protein>
<feature type="domain" description="J" evidence="3">
    <location>
        <begin position="48"/>
        <end position="113"/>
    </location>
</feature>
<feature type="compositionally biased region" description="Low complexity" evidence="1">
    <location>
        <begin position="122"/>
        <end position="135"/>
    </location>
</feature>
<dbReference type="SMART" id="SM00271">
    <property type="entry name" value="DnaJ"/>
    <property type="match status" value="1"/>
</dbReference>
<keyword evidence="2" id="KW-0472">Membrane</keyword>
<reference evidence="5" key="1">
    <citation type="submission" date="2017-02" db="EMBL/GenBank/DDBJ databases">
        <authorList>
            <person name="Tafer H."/>
            <person name="Lopandic K."/>
        </authorList>
    </citation>
    <scope>NUCLEOTIDE SEQUENCE [LARGE SCALE GENOMIC DNA]</scope>
    <source>
        <strain evidence="5">CBS 366.77</strain>
    </source>
</reference>
<dbReference type="STRING" id="2070753.A0A3A2ZRX3"/>
<dbReference type="OrthoDB" id="10250354at2759"/>
<dbReference type="Pfam" id="PF00226">
    <property type="entry name" value="DnaJ"/>
    <property type="match status" value="1"/>
</dbReference>
<keyword evidence="2" id="KW-1133">Transmembrane helix</keyword>
<gene>
    <name evidence="4" type="ORF">PHISCL_03521</name>
</gene>
<feature type="transmembrane region" description="Helical" evidence="2">
    <location>
        <begin position="242"/>
        <end position="264"/>
    </location>
</feature>
<dbReference type="InterPro" id="IPR053025">
    <property type="entry name" value="Mito_ATP_Synthase-Asso"/>
</dbReference>
<dbReference type="CDD" id="cd06257">
    <property type="entry name" value="DnaJ"/>
    <property type="match status" value="1"/>
</dbReference>
<dbReference type="EMBL" id="MVGC01000092">
    <property type="protein sequence ID" value="RJE24147.1"/>
    <property type="molecule type" value="Genomic_DNA"/>
</dbReference>
<organism evidence="4 5">
    <name type="scientific">Aspergillus sclerotialis</name>
    <dbReference type="NCBI Taxonomy" id="2070753"/>
    <lineage>
        <taxon>Eukaryota</taxon>
        <taxon>Fungi</taxon>
        <taxon>Dikarya</taxon>
        <taxon>Ascomycota</taxon>
        <taxon>Pezizomycotina</taxon>
        <taxon>Eurotiomycetes</taxon>
        <taxon>Eurotiomycetidae</taxon>
        <taxon>Eurotiales</taxon>
        <taxon>Aspergillaceae</taxon>
        <taxon>Aspergillus</taxon>
        <taxon>Aspergillus subgen. Polypaecilum</taxon>
    </lineage>
</organism>
<evidence type="ECO:0000256" key="1">
    <source>
        <dbReference type="SAM" id="MobiDB-lite"/>
    </source>
</evidence>
<dbReference type="Proteomes" id="UP000266188">
    <property type="component" value="Unassembled WGS sequence"/>
</dbReference>
<keyword evidence="5" id="KW-1185">Reference proteome</keyword>
<proteinExistence type="predicted"/>
<dbReference type="InterPro" id="IPR036869">
    <property type="entry name" value="J_dom_sf"/>
</dbReference>
<dbReference type="SUPFAM" id="SSF46565">
    <property type="entry name" value="Chaperone J-domain"/>
    <property type="match status" value="1"/>
</dbReference>
<feature type="region of interest" description="Disordered" evidence="1">
    <location>
        <begin position="114"/>
        <end position="197"/>
    </location>
</feature>
<dbReference type="PRINTS" id="PR00625">
    <property type="entry name" value="JDOMAIN"/>
</dbReference>